<sequence>MKWTDWLIALSLICIGLYCLWMSATSMLNMGSIWAYLRTLLQICLWAAIPVILGAVVYLIFKRKGRDL</sequence>
<name>A0ABV9PZU3_9BACL</name>
<evidence type="ECO:0000313" key="3">
    <source>
        <dbReference type="Proteomes" id="UP001596002"/>
    </source>
</evidence>
<keyword evidence="1" id="KW-0472">Membrane</keyword>
<keyword evidence="1" id="KW-1133">Transmembrane helix</keyword>
<evidence type="ECO:0000256" key="1">
    <source>
        <dbReference type="SAM" id="Phobius"/>
    </source>
</evidence>
<dbReference type="Proteomes" id="UP001596002">
    <property type="component" value="Unassembled WGS sequence"/>
</dbReference>
<keyword evidence="3" id="KW-1185">Reference proteome</keyword>
<gene>
    <name evidence="2" type="ORF">ACFO8Q_06380</name>
</gene>
<comment type="caution">
    <text evidence="2">The sequence shown here is derived from an EMBL/GenBank/DDBJ whole genome shotgun (WGS) entry which is preliminary data.</text>
</comment>
<protein>
    <recommendedName>
        <fullName evidence="4">Cardiolipin synthase N-terminal domain-containing protein</fullName>
    </recommendedName>
</protein>
<evidence type="ECO:0000313" key="2">
    <source>
        <dbReference type="EMBL" id="MFC4766993.1"/>
    </source>
</evidence>
<evidence type="ECO:0008006" key="4">
    <source>
        <dbReference type="Google" id="ProtNLM"/>
    </source>
</evidence>
<keyword evidence="1" id="KW-0812">Transmembrane</keyword>
<organism evidence="2 3">
    <name type="scientific">Effusibacillus consociatus</name>
    <dbReference type="NCBI Taxonomy" id="1117041"/>
    <lineage>
        <taxon>Bacteria</taxon>
        <taxon>Bacillati</taxon>
        <taxon>Bacillota</taxon>
        <taxon>Bacilli</taxon>
        <taxon>Bacillales</taxon>
        <taxon>Alicyclobacillaceae</taxon>
        <taxon>Effusibacillus</taxon>
    </lineage>
</organism>
<reference evidence="3" key="1">
    <citation type="journal article" date="2019" name="Int. J. Syst. Evol. Microbiol.">
        <title>The Global Catalogue of Microorganisms (GCM) 10K type strain sequencing project: providing services to taxonomists for standard genome sequencing and annotation.</title>
        <authorList>
            <consortium name="The Broad Institute Genomics Platform"/>
            <consortium name="The Broad Institute Genome Sequencing Center for Infectious Disease"/>
            <person name="Wu L."/>
            <person name="Ma J."/>
        </authorList>
    </citation>
    <scope>NUCLEOTIDE SEQUENCE [LARGE SCALE GENOMIC DNA]</scope>
    <source>
        <strain evidence="3">WYCCWR 12678</strain>
    </source>
</reference>
<dbReference type="EMBL" id="JBHSHC010000040">
    <property type="protein sequence ID" value="MFC4766993.1"/>
    <property type="molecule type" value="Genomic_DNA"/>
</dbReference>
<proteinExistence type="predicted"/>
<dbReference type="RefSeq" id="WP_380024884.1">
    <property type="nucleotide sequence ID" value="NZ_JBHSHC010000040.1"/>
</dbReference>
<accession>A0ABV9PZU3</accession>
<feature type="transmembrane region" description="Helical" evidence="1">
    <location>
        <begin position="7"/>
        <end position="28"/>
    </location>
</feature>
<feature type="transmembrane region" description="Helical" evidence="1">
    <location>
        <begin position="40"/>
        <end position="61"/>
    </location>
</feature>